<organism evidence="6 7">
    <name type="scientific">Acetivibrio saccincola</name>
    <dbReference type="NCBI Taxonomy" id="1677857"/>
    <lineage>
        <taxon>Bacteria</taxon>
        <taxon>Bacillati</taxon>
        <taxon>Bacillota</taxon>
        <taxon>Clostridia</taxon>
        <taxon>Eubacteriales</taxon>
        <taxon>Oscillospiraceae</taxon>
        <taxon>Acetivibrio</taxon>
    </lineage>
</organism>
<dbReference type="InterPro" id="IPR050763">
    <property type="entry name" value="ABC_transporter_ATP-binding"/>
</dbReference>
<dbReference type="GO" id="GO:0016887">
    <property type="term" value="F:ATP hydrolysis activity"/>
    <property type="evidence" value="ECO:0007669"/>
    <property type="project" value="InterPro"/>
</dbReference>
<feature type="domain" description="ABC transporter" evidence="5">
    <location>
        <begin position="3"/>
        <end position="241"/>
    </location>
</feature>
<keyword evidence="4 6" id="KW-0067">ATP-binding</keyword>
<evidence type="ECO:0000256" key="4">
    <source>
        <dbReference type="ARBA" id="ARBA00022840"/>
    </source>
</evidence>
<dbReference type="Proteomes" id="UP000233534">
    <property type="component" value="Chromosome"/>
</dbReference>
<dbReference type="PROSITE" id="PS50893">
    <property type="entry name" value="ABC_TRANSPORTER_2"/>
    <property type="match status" value="1"/>
</dbReference>
<gene>
    <name evidence="6" type="primary">ecsA2</name>
    <name evidence="6" type="ORF">HVS_12965</name>
</gene>
<dbReference type="Pfam" id="PF13732">
    <property type="entry name" value="DrrA1-3_C"/>
    <property type="match status" value="1"/>
</dbReference>
<evidence type="ECO:0000256" key="2">
    <source>
        <dbReference type="ARBA" id="ARBA00022448"/>
    </source>
</evidence>
<dbReference type="PANTHER" id="PTHR42711">
    <property type="entry name" value="ABC TRANSPORTER ATP-BINDING PROTEIN"/>
    <property type="match status" value="1"/>
</dbReference>
<name>A0A2K9E9W7_9FIRM</name>
<keyword evidence="3" id="KW-0547">Nucleotide-binding</keyword>
<dbReference type="InterPro" id="IPR025302">
    <property type="entry name" value="DrrA1/2-like_C"/>
</dbReference>
<protein>
    <submittedName>
        <fullName evidence="6">ABC-type transporter ATP-binding protein EcsA</fullName>
    </submittedName>
</protein>
<dbReference type="AlphaFoldDB" id="A0A2K9E9W7"/>
<reference evidence="6 7" key="1">
    <citation type="submission" date="2017-12" db="EMBL/GenBank/DDBJ databases">
        <title>Complete genome sequence of Herbivorax saccincola GGR1, a novel Cellulosome-producing hydrolytic bacterium in a thermophilic biogas plant, established by Illumina and Nanopore MinION sequencing.</title>
        <authorList>
            <person name="Pechtl A."/>
            <person name="Ruckert C."/>
            <person name="Koeck D.E."/>
            <person name="Maus I."/>
            <person name="Winkler A."/>
            <person name="Kalinowski J."/>
            <person name="Puhler A."/>
            <person name="Schwarz W.W."/>
            <person name="Zverlov V.V."/>
            <person name="Schluter A."/>
            <person name="Liebl W."/>
        </authorList>
    </citation>
    <scope>NUCLEOTIDE SEQUENCE [LARGE SCALE GENOMIC DNA]</scope>
    <source>
        <strain evidence="7">SR1</strain>
    </source>
</reference>
<dbReference type="EMBL" id="CP025197">
    <property type="protein sequence ID" value="AUG58466.1"/>
    <property type="molecule type" value="Genomic_DNA"/>
</dbReference>
<evidence type="ECO:0000259" key="5">
    <source>
        <dbReference type="PROSITE" id="PS50893"/>
    </source>
</evidence>
<sequence>MALSVQNLTKKYGEKVVVDNLSFEMNKPGVFALLGTNGAGKTTTIRIILGMLSYNSGKVLWDGKPFDAINMSVGYLAEERGLYPKYSLLDQLLYFAKLRNVPKKEAIKRIKYWSERLLVEEYVFPPKTRRGRNTKSNRTEQLSKGNQQKIQLMAALLADPQFLILDEPLSGLDPVNTDLFKQIIREEIAKEKYLIMSSHQMPTIEEFCSDIVILDRGKTVLQGNLNEIKKGYGRVNLFIKADKDINEHISQLGIKIQNKTPSEYHLKVQNEEQAMALLSKLIEEKIPVVKFELREPSLHEIFVEKVGNVHEDE</sequence>
<accession>A0A2K9E9W7</accession>
<dbReference type="Pfam" id="PF00005">
    <property type="entry name" value="ABC_tran"/>
    <property type="match status" value="1"/>
</dbReference>
<proteinExistence type="inferred from homology"/>
<keyword evidence="2" id="KW-0813">Transport</keyword>
<evidence type="ECO:0000313" key="7">
    <source>
        <dbReference type="Proteomes" id="UP000233534"/>
    </source>
</evidence>
<dbReference type="InterPro" id="IPR003593">
    <property type="entry name" value="AAA+_ATPase"/>
</dbReference>
<evidence type="ECO:0000256" key="1">
    <source>
        <dbReference type="ARBA" id="ARBA00005417"/>
    </source>
</evidence>
<dbReference type="SUPFAM" id="SSF52540">
    <property type="entry name" value="P-loop containing nucleoside triphosphate hydrolases"/>
    <property type="match status" value="1"/>
</dbReference>
<evidence type="ECO:0000313" key="6">
    <source>
        <dbReference type="EMBL" id="AUG58466.1"/>
    </source>
</evidence>
<dbReference type="PANTHER" id="PTHR42711:SF5">
    <property type="entry name" value="ABC TRANSPORTER ATP-BINDING PROTEIN NATA"/>
    <property type="match status" value="1"/>
</dbReference>
<dbReference type="Gene3D" id="3.40.50.300">
    <property type="entry name" value="P-loop containing nucleotide triphosphate hydrolases"/>
    <property type="match status" value="1"/>
</dbReference>
<dbReference type="KEGG" id="hsc:HVS_12965"/>
<dbReference type="SMART" id="SM00382">
    <property type="entry name" value="AAA"/>
    <property type="match status" value="1"/>
</dbReference>
<keyword evidence="7" id="KW-1185">Reference proteome</keyword>
<dbReference type="GO" id="GO:0005524">
    <property type="term" value="F:ATP binding"/>
    <property type="evidence" value="ECO:0007669"/>
    <property type="project" value="UniProtKB-KW"/>
</dbReference>
<dbReference type="RefSeq" id="WP_101302974.1">
    <property type="nucleotide sequence ID" value="NZ_CP025197.1"/>
</dbReference>
<dbReference type="InterPro" id="IPR027417">
    <property type="entry name" value="P-loop_NTPase"/>
</dbReference>
<evidence type="ECO:0000256" key="3">
    <source>
        <dbReference type="ARBA" id="ARBA00022741"/>
    </source>
</evidence>
<dbReference type="InterPro" id="IPR003439">
    <property type="entry name" value="ABC_transporter-like_ATP-bd"/>
</dbReference>
<comment type="similarity">
    <text evidence="1">Belongs to the ABC transporter superfamily.</text>
</comment>